<name>A0A8E2F6Q0_9PEZI</name>
<dbReference type="EMBL" id="KV749029">
    <property type="protein sequence ID" value="OCL11562.1"/>
    <property type="molecule type" value="Genomic_DNA"/>
</dbReference>
<feature type="region of interest" description="Disordered" evidence="1">
    <location>
        <begin position="831"/>
        <end position="916"/>
    </location>
</feature>
<feature type="compositionally biased region" description="Polar residues" evidence="1">
    <location>
        <begin position="230"/>
        <end position="246"/>
    </location>
</feature>
<keyword evidence="3" id="KW-1185">Reference proteome</keyword>
<feature type="region of interest" description="Disordered" evidence="1">
    <location>
        <begin position="115"/>
        <end position="189"/>
    </location>
</feature>
<protein>
    <submittedName>
        <fullName evidence="2">Uncharacterized protein</fullName>
    </submittedName>
</protein>
<gene>
    <name evidence="2" type="ORF">AOQ84DRAFT_437651</name>
</gene>
<accession>A0A8E2F6Q0</accession>
<evidence type="ECO:0000313" key="3">
    <source>
        <dbReference type="Proteomes" id="UP000250140"/>
    </source>
</evidence>
<feature type="region of interest" description="Disordered" evidence="1">
    <location>
        <begin position="789"/>
        <end position="810"/>
    </location>
</feature>
<feature type="region of interest" description="Disordered" evidence="1">
    <location>
        <begin position="357"/>
        <end position="379"/>
    </location>
</feature>
<evidence type="ECO:0000256" key="1">
    <source>
        <dbReference type="SAM" id="MobiDB-lite"/>
    </source>
</evidence>
<feature type="compositionally biased region" description="Polar residues" evidence="1">
    <location>
        <begin position="208"/>
        <end position="222"/>
    </location>
</feature>
<feature type="compositionally biased region" description="Polar residues" evidence="1">
    <location>
        <begin position="585"/>
        <end position="601"/>
    </location>
</feature>
<feature type="region of interest" description="Disordered" evidence="1">
    <location>
        <begin position="208"/>
        <end position="281"/>
    </location>
</feature>
<feature type="non-terminal residue" evidence="2">
    <location>
        <position position="916"/>
    </location>
</feature>
<sequence>MAAFGQASRPSISVPSAAELPLSSKRPLPRGPCNYGDLVVGSCGCSQFWDKESQELHEGSTEHRPSSEHSTWCVCGHHACYHLPEHRASRERLLSTQSAGKSRFAPRCDGHCQSLGGSQYTGPRGLRPVEEGTTSAGTQECHMGRPRSSPSGFRQQSAQQRKSPSLNRAVSLPGDSISQPSTSGLPRIPSVCLLGSNDLRPYRNTADQQTVQDNSNASQHSPTGLGLFLHTSNLGNTIGRRQSHSTAPDEATGRISRPYSESQIPSTKTNSLSDDNAHLSSPGRTLVDQALELRRNITPLDVNDTIPNTFYAEDILQSATEVATPSNANTPDLRGVDHAVQETRNLLEALSRWSAAAEKNATGGDTRPNSSGNPPEIHTQLLLTNSPTMPQDSIQNVLRSASPQLQRLISYLGPLHNLLNSIPNVATSIRNINERIDNLENNSFSHVPVEEIDRRFEEIDGRVLELESRMEEHDKLHASIDADQSSRDNAHVRRQALNPTEITSFTSNYSSHSIGSAQSMTSSALIVAAIDRREIETKIEGINERLGDLEAIFPTAADPWQIEVVLLPWGRELKGIWFTPDESMHSMSKGTTQDSEEWTQARSLRSTSRSSLPLPETGSGWSSQAIHAWTDTTDEWLSPKACGTNNLVYKRLQSRGFIRNVTIKSSNARDIQAAITSAFSDLLEHLENIGDSNDGRHSDAGDQVMNAFHGLRASFIPLRKVHKSSRLLFLTPDEMISAAHWTAHFLNSGVLMRALGGQKRLFVTQREAYLQQSSHDDNAWTWQRMRELPRVRPSSDSQKDGNTDTSTSHVAEADAKEACWSYYPAYDPPASTTTSFSSSSSGSSSHSGQLSLRPAPPEPYFWPADATPGARSKPKQPISPLSEFPLKRGAGSRLLRGNRTISVPPLTADDDDDNDN</sequence>
<dbReference type="Proteomes" id="UP000250140">
    <property type="component" value="Unassembled WGS sequence"/>
</dbReference>
<feature type="compositionally biased region" description="Polar residues" evidence="1">
    <location>
        <begin position="148"/>
        <end position="168"/>
    </location>
</feature>
<proteinExistence type="predicted"/>
<evidence type="ECO:0000313" key="2">
    <source>
        <dbReference type="EMBL" id="OCL11562.1"/>
    </source>
</evidence>
<organism evidence="2 3">
    <name type="scientific">Glonium stellatum</name>
    <dbReference type="NCBI Taxonomy" id="574774"/>
    <lineage>
        <taxon>Eukaryota</taxon>
        <taxon>Fungi</taxon>
        <taxon>Dikarya</taxon>
        <taxon>Ascomycota</taxon>
        <taxon>Pezizomycotina</taxon>
        <taxon>Dothideomycetes</taxon>
        <taxon>Pleosporomycetidae</taxon>
        <taxon>Gloniales</taxon>
        <taxon>Gloniaceae</taxon>
        <taxon>Glonium</taxon>
    </lineage>
</organism>
<dbReference type="AlphaFoldDB" id="A0A8E2F6Q0"/>
<feature type="compositionally biased region" description="Low complexity" evidence="1">
    <location>
        <begin position="602"/>
        <end position="615"/>
    </location>
</feature>
<reference evidence="2 3" key="1">
    <citation type="journal article" date="2016" name="Nat. Commun.">
        <title>Ectomycorrhizal ecology is imprinted in the genome of the dominant symbiotic fungus Cenococcum geophilum.</title>
        <authorList>
            <consortium name="DOE Joint Genome Institute"/>
            <person name="Peter M."/>
            <person name="Kohler A."/>
            <person name="Ohm R.A."/>
            <person name="Kuo A."/>
            <person name="Krutzmann J."/>
            <person name="Morin E."/>
            <person name="Arend M."/>
            <person name="Barry K.W."/>
            <person name="Binder M."/>
            <person name="Choi C."/>
            <person name="Clum A."/>
            <person name="Copeland A."/>
            <person name="Grisel N."/>
            <person name="Haridas S."/>
            <person name="Kipfer T."/>
            <person name="LaButti K."/>
            <person name="Lindquist E."/>
            <person name="Lipzen A."/>
            <person name="Maire R."/>
            <person name="Meier B."/>
            <person name="Mihaltcheva S."/>
            <person name="Molinier V."/>
            <person name="Murat C."/>
            <person name="Poggeler S."/>
            <person name="Quandt C.A."/>
            <person name="Sperisen C."/>
            <person name="Tritt A."/>
            <person name="Tisserant E."/>
            <person name="Crous P.W."/>
            <person name="Henrissat B."/>
            <person name="Nehls U."/>
            <person name="Egli S."/>
            <person name="Spatafora J.W."/>
            <person name="Grigoriev I.V."/>
            <person name="Martin F.M."/>
        </authorList>
    </citation>
    <scope>NUCLEOTIDE SEQUENCE [LARGE SCALE GENOMIC DNA]</scope>
    <source>
        <strain evidence="2 3">CBS 207.34</strain>
    </source>
</reference>
<feature type="compositionally biased region" description="Low complexity" evidence="1">
    <location>
        <begin position="831"/>
        <end position="847"/>
    </location>
</feature>
<feature type="region of interest" description="Disordered" evidence="1">
    <location>
        <begin position="584"/>
        <end position="619"/>
    </location>
</feature>
<dbReference type="OrthoDB" id="5427134at2759"/>
<feature type="compositionally biased region" description="Polar residues" evidence="1">
    <location>
        <begin position="259"/>
        <end position="281"/>
    </location>
</feature>